<evidence type="ECO:0000256" key="1">
    <source>
        <dbReference type="PROSITE-ProRule" id="PRU00267"/>
    </source>
</evidence>
<feature type="compositionally biased region" description="Polar residues" evidence="2">
    <location>
        <begin position="111"/>
        <end position="123"/>
    </location>
</feature>
<feature type="compositionally biased region" description="Basic and acidic residues" evidence="2">
    <location>
        <begin position="136"/>
        <end position="158"/>
    </location>
</feature>
<dbReference type="KEGG" id="dqu:106745512"/>
<dbReference type="RefSeq" id="XP_014476670.1">
    <property type="nucleotide sequence ID" value="XM_014621184.1"/>
</dbReference>
<dbReference type="Proteomes" id="UP000515204">
    <property type="component" value="Unplaced"/>
</dbReference>
<feature type="DNA-binding region" description="HMG box" evidence="1">
    <location>
        <begin position="61"/>
        <end position="127"/>
    </location>
</feature>
<keyword evidence="1" id="KW-0238">DNA-binding</keyword>
<dbReference type="SUPFAM" id="SSF47095">
    <property type="entry name" value="HMG-box"/>
    <property type="match status" value="1"/>
</dbReference>
<dbReference type="InterPro" id="IPR024460">
    <property type="entry name" value="Protamine-like"/>
</dbReference>
<evidence type="ECO:0000259" key="3">
    <source>
        <dbReference type="PROSITE" id="PS50118"/>
    </source>
</evidence>
<feature type="compositionally biased region" description="Polar residues" evidence="2">
    <location>
        <begin position="159"/>
        <end position="172"/>
    </location>
</feature>
<dbReference type="GeneID" id="106745512"/>
<dbReference type="InterPro" id="IPR009071">
    <property type="entry name" value="HMG_box_dom"/>
</dbReference>
<feature type="compositionally biased region" description="Polar residues" evidence="2">
    <location>
        <begin position="25"/>
        <end position="39"/>
    </location>
</feature>
<name>A0A6P3XE77_DINQU</name>
<dbReference type="Pfam" id="PF06382">
    <property type="entry name" value="Protamine_like"/>
    <property type="match status" value="1"/>
</dbReference>
<proteinExistence type="predicted"/>
<evidence type="ECO:0000313" key="5">
    <source>
        <dbReference type="RefSeq" id="XP_014476670.1"/>
    </source>
</evidence>
<feature type="compositionally biased region" description="Basic residues" evidence="2">
    <location>
        <begin position="43"/>
        <end position="63"/>
    </location>
</feature>
<dbReference type="GO" id="GO:0005634">
    <property type="term" value="C:nucleus"/>
    <property type="evidence" value="ECO:0007669"/>
    <property type="project" value="UniProtKB-UniRule"/>
</dbReference>
<sequence>MEDGDKRQENVTEATEDARERDSDQPISRSSSDLNFKQTQKSDRRRASRSRSRSKPLQRKQRKSANAFRNFMQDFKKLQDYNKLKSQDLFRLGGQTWRRMSSVEKMPYVETANQVKQQTQQNGKNERQNKPTGGESSKKPDQNQKDQKRKEQERKHSNDSNTDSDSIASETDATSEDVSDLSS</sequence>
<keyword evidence="1" id="KW-0539">Nucleus</keyword>
<gene>
    <name evidence="5" type="primary">LOC106745512</name>
</gene>
<reference evidence="5" key="1">
    <citation type="submission" date="2025-08" db="UniProtKB">
        <authorList>
            <consortium name="RefSeq"/>
        </authorList>
    </citation>
    <scope>IDENTIFICATION</scope>
</reference>
<protein>
    <submittedName>
        <fullName evidence="5">DNA-binding protein MNB1B-like isoform X1</fullName>
    </submittedName>
</protein>
<organism evidence="4 5">
    <name type="scientific">Dinoponera quadriceps</name>
    <name type="common">South American ant</name>
    <dbReference type="NCBI Taxonomy" id="609295"/>
    <lineage>
        <taxon>Eukaryota</taxon>
        <taxon>Metazoa</taxon>
        <taxon>Ecdysozoa</taxon>
        <taxon>Arthropoda</taxon>
        <taxon>Hexapoda</taxon>
        <taxon>Insecta</taxon>
        <taxon>Pterygota</taxon>
        <taxon>Neoptera</taxon>
        <taxon>Endopterygota</taxon>
        <taxon>Hymenoptera</taxon>
        <taxon>Apocrita</taxon>
        <taxon>Aculeata</taxon>
        <taxon>Formicoidea</taxon>
        <taxon>Formicidae</taxon>
        <taxon>Ponerinae</taxon>
        <taxon>Ponerini</taxon>
        <taxon>Dinoponera</taxon>
    </lineage>
</organism>
<accession>A0A6P3XE77</accession>
<feature type="region of interest" description="Disordered" evidence="2">
    <location>
        <begin position="103"/>
        <end position="183"/>
    </location>
</feature>
<dbReference type="Gene3D" id="1.10.30.10">
    <property type="entry name" value="High mobility group box domain"/>
    <property type="match status" value="1"/>
</dbReference>
<dbReference type="GO" id="GO:0003677">
    <property type="term" value="F:DNA binding"/>
    <property type="evidence" value="ECO:0007669"/>
    <property type="project" value="UniProtKB-UniRule"/>
</dbReference>
<evidence type="ECO:0000256" key="2">
    <source>
        <dbReference type="SAM" id="MobiDB-lite"/>
    </source>
</evidence>
<dbReference type="InterPro" id="IPR036910">
    <property type="entry name" value="HMG_box_dom_sf"/>
</dbReference>
<dbReference type="PANTHER" id="PTHR47658">
    <property type="entry name" value="HIGH MOBILITY GROUP B PROTEIN 12-RELATED"/>
    <property type="match status" value="1"/>
</dbReference>
<dbReference type="GO" id="GO:0035092">
    <property type="term" value="P:sperm DNA condensation"/>
    <property type="evidence" value="ECO:0007669"/>
    <property type="project" value="InterPro"/>
</dbReference>
<keyword evidence="4" id="KW-1185">Reference proteome</keyword>
<dbReference type="OrthoDB" id="1919336at2759"/>
<feature type="domain" description="HMG box" evidence="3">
    <location>
        <begin position="61"/>
        <end position="127"/>
    </location>
</feature>
<feature type="region of interest" description="Disordered" evidence="2">
    <location>
        <begin position="1"/>
        <end position="67"/>
    </location>
</feature>
<feature type="compositionally biased region" description="Acidic residues" evidence="2">
    <location>
        <begin position="173"/>
        <end position="183"/>
    </location>
</feature>
<feature type="compositionally biased region" description="Basic and acidic residues" evidence="2">
    <location>
        <begin position="1"/>
        <end position="24"/>
    </location>
</feature>
<evidence type="ECO:0000313" key="4">
    <source>
        <dbReference type="Proteomes" id="UP000515204"/>
    </source>
</evidence>
<dbReference type="PROSITE" id="PS50118">
    <property type="entry name" value="HMG_BOX_2"/>
    <property type="match status" value="1"/>
</dbReference>
<dbReference type="AlphaFoldDB" id="A0A6P3XE77"/>